<comment type="similarity">
    <text evidence="1">Belongs to the enoyl-CoA hydratase/isomerase family.</text>
</comment>
<dbReference type="SUPFAM" id="SSF52096">
    <property type="entry name" value="ClpP/crotonase"/>
    <property type="match status" value="1"/>
</dbReference>
<dbReference type="AlphaFoldDB" id="A0A1V6THC0"/>
<dbReference type="Proteomes" id="UP000191285">
    <property type="component" value="Unassembled WGS sequence"/>
</dbReference>
<dbReference type="InterPro" id="IPR029045">
    <property type="entry name" value="ClpP/crotonase-like_dom_sf"/>
</dbReference>
<dbReference type="Pfam" id="PF00378">
    <property type="entry name" value="ECH_1"/>
    <property type="match status" value="1"/>
</dbReference>
<evidence type="ECO:0008006" key="4">
    <source>
        <dbReference type="Google" id="ProtNLM"/>
    </source>
</evidence>
<reference evidence="3" key="1">
    <citation type="journal article" date="2017" name="Nat. Microbiol.">
        <title>Global analysis of biosynthetic gene clusters reveals vast potential of secondary metabolite production in Penicillium species.</title>
        <authorList>
            <person name="Nielsen J.C."/>
            <person name="Grijseels S."/>
            <person name="Prigent S."/>
            <person name="Ji B."/>
            <person name="Dainat J."/>
            <person name="Nielsen K.F."/>
            <person name="Frisvad J.C."/>
            <person name="Workman M."/>
            <person name="Nielsen J."/>
        </authorList>
    </citation>
    <scope>NUCLEOTIDE SEQUENCE [LARGE SCALE GENOMIC DNA]</scope>
    <source>
        <strain evidence="3">IBT 24891</strain>
    </source>
</reference>
<comment type="caution">
    <text evidence="2">The sequence shown here is derived from an EMBL/GenBank/DDBJ whole genome shotgun (WGS) entry which is preliminary data.</text>
</comment>
<dbReference type="OrthoDB" id="2018133at2759"/>
<dbReference type="PANTHER" id="PTHR43684:SF4">
    <property type="entry name" value="ENOYL-COA HYDRATASE_ISOMERASE FAMILY PROTEIN (AFU_ORTHOLOGUE AFUA_1G01890)"/>
    <property type="match status" value="1"/>
</dbReference>
<name>A0A1V6THC0_9EURO</name>
<dbReference type="Gene3D" id="3.90.226.10">
    <property type="entry name" value="2-enoyl-CoA Hydratase, Chain A, domain 1"/>
    <property type="match status" value="1"/>
</dbReference>
<keyword evidence="3" id="KW-1185">Reference proteome</keyword>
<dbReference type="CDD" id="cd06558">
    <property type="entry name" value="crotonase-like"/>
    <property type="match status" value="1"/>
</dbReference>
<dbReference type="STRING" id="303698.A0A1V6THC0"/>
<gene>
    <name evidence="2" type="ORF">PENSTE_c006G08408</name>
</gene>
<dbReference type="InterPro" id="IPR051053">
    <property type="entry name" value="ECH/Chromodomain_protein"/>
</dbReference>
<dbReference type="PANTHER" id="PTHR43684">
    <property type="match status" value="1"/>
</dbReference>
<protein>
    <recommendedName>
        <fullName evidence="4">Enoyl-CoA hydratase</fullName>
    </recommendedName>
</protein>
<dbReference type="EMBL" id="MLKD01000006">
    <property type="protein sequence ID" value="OQE25259.1"/>
    <property type="molecule type" value="Genomic_DNA"/>
</dbReference>
<dbReference type="InterPro" id="IPR001753">
    <property type="entry name" value="Enoyl-CoA_hydra/iso"/>
</dbReference>
<proteinExistence type="inferred from homology"/>
<dbReference type="InterPro" id="IPR014748">
    <property type="entry name" value="Enoyl-CoA_hydra_C"/>
</dbReference>
<evidence type="ECO:0000313" key="2">
    <source>
        <dbReference type="EMBL" id="OQE25259.1"/>
    </source>
</evidence>
<evidence type="ECO:0000256" key="1">
    <source>
        <dbReference type="ARBA" id="ARBA00005254"/>
    </source>
</evidence>
<evidence type="ECO:0000313" key="3">
    <source>
        <dbReference type="Proteomes" id="UP000191285"/>
    </source>
</evidence>
<accession>A0A1V6THC0</accession>
<sequence>MIPSPDPITIPQSYETLPLTHVKVSHHPLGAPEATQVIVVTLNRPEKQNAFTVEMMDDFEKIYPMFDLDERVKVVVLTGAGRIFCAGADLERGFKGIQKERTIDHRDTGGRLALAIYRCRKPTIAAMQGSAVGLGMTMSLPCAIRIGCEKAKYGFVFPRRGLTMESSSSFFLPRLIGYSNAMYLLTTAGVFPPTSPHFGRLFAETYPDPEKVVSRALELASEIAENVSPMASYLSRELMWRNPGTAEEAHLVDSAVLYHMFTGRDQQEGVKAFFEKRNPSFKATLEDDAPPNFPWWTEIDTGRRGKSARSKI</sequence>
<dbReference type="Gene3D" id="1.10.12.10">
    <property type="entry name" value="Lyase 2-enoyl-coa Hydratase, Chain A, domain 2"/>
    <property type="match status" value="1"/>
</dbReference>
<organism evidence="2 3">
    <name type="scientific">Penicillium steckii</name>
    <dbReference type="NCBI Taxonomy" id="303698"/>
    <lineage>
        <taxon>Eukaryota</taxon>
        <taxon>Fungi</taxon>
        <taxon>Dikarya</taxon>
        <taxon>Ascomycota</taxon>
        <taxon>Pezizomycotina</taxon>
        <taxon>Eurotiomycetes</taxon>
        <taxon>Eurotiomycetidae</taxon>
        <taxon>Eurotiales</taxon>
        <taxon>Aspergillaceae</taxon>
        <taxon>Penicillium</taxon>
    </lineage>
</organism>